<comment type="subcellular location">
    <subcellularLocation>
        <location evidence="1">Cytoplasm</location>
    </subcellularLocation>
</comment>
<dbReference type="FunFam" id="1.20.58.220:FF:000004">
    <property type="entry name" value="Phosphate-specific transport system accessory protein PhoU"/>
    <property type="match status" value="1"/>
</dbReference>
<feature type="domain" description="PhoU" evidence="7">
    <location>
        <begin position="17"/>
        <end position="101"/>
    </location>
</feature>
<evidence type="ECO:0000259" key="7">
    <source>
        <dbReference type="Pfam" id="PF01895"/>
    </source>
</evidence>
<dbReference type="EMBL" id="BARS01009766">
    <property type="protein sequence ID" value="GAF79276.1"/>
    <property type="molecule type" value="Genomic_DNA"/>
</dbReference>
<keyword evidence="4" id="KW-0813">Transport</keyword>
<dbReference type="Gene3D" id="1.20.58.220">
    <property type="entry name" value="Phosphate transport system protein phou homolog 2, domain 2"/>
    <property type="match status" value="1"/>
</dbReference>
<evidence type="ECO:0000313" key="8">
    <source>
        <dbReference type="EMBL" id="GAF79276.1"/>
    </source>
</evidence>
<dbReference type="SUPFAM" id="SSF109755">
    <property type="entry name" value="PhoU-like"/>
    <property type="match status" value="1"/>
</dbReference>
<protein>
    <recommendedName>
        <fullName evidence="7">PhoU domain-containing protein</fullName>
    </recommendedName>
</protein>
<accession>X0SVV6</accession>
<feature type="domain" description="PhoU" evidence="7">
    <location>
        <begin position="118"/>
        <end position="203"/>
    </location>
</feature>
<dbReference type="GO" id="GO:0005737">
    <property type="term" value="C:cytoplasm"/>
    <property type="evidence" value="ECO:0007669"/>
    <property type="project" value="UniProtKB-SubCell"/>
</dbReference>
<dbReference type="NCBIfam" id="TIGR02135">
    <property type="entry name" value="phoU_full"/>
    <property type="match status" value="1"/>
</dbReference>
<dbReference type="InterPro" id="IPR026022">
    <property type="entry name" value="PhoU_dom"/>
</dbReference>
<dbReference type="Pfam" id="PF01895">
    <property type="entry name" value="PhoU"/>
    <property type="match status" value="2"/>
</dbReference>
<dbReference type="PIRSF" id="PIRSF003107">
    <property type="entry name" value="PhoU"/>
    <property type="match status" value="1"/>
</dbReference>
<dbReference type="GO" id="GO:0045936">
    <property type="term" value="P:negative regulation of phosphate metabolic process"/>
    <property type="evidence" value="ECO:0007669"/>
    <property type="project" value="InterPro"/>
</dbReference>
<evidence type="ECO:0000256" key="5">
    <source>
        <dbReference type="ARBA" id="ARBA00022490"/>
    </source>
</evidence>
<dbReference type="GO" id="GO:0030643">
    <property type="term" value="P:intracellular phosphate ion homeostasis"/>
    <property type="evidence" value="ECO:0007669"/>
    <property type="project" value="InterPro"/>
</dbReference>
<evidence type="ECO:0000256" key="4">
    <source>
        <dbReference type="ARBA" id="ARBA00022448"/>
    </source>
</evidence>
<evidence type="ECO:0000256" key="2">
    <source>
        <dbReference type="ARBA" id="ARBA00008107"/>
    </source>
</evidence>
<reference evidence="8" key="1">
    <citation type="journal article" date="2014" name="Front. Microbiol.">
        <title>High frequency of phylogenetically diverse reductive dehalogenase-homologous genes in deep subseafloor sedimentary metagenomes.</title>
        <authorList>
            <person name="Kawai M."/>
            <person name="Futagami T."/>
            <person name="Toyoda A."/>
            <person name="Takaki Y."/>
            <person name="Nishi S."/>
            <person name="Hori S."/>
            <person name="Arai W."/>
            <person name="Tsubouchi T."/>
            <person name="Morono Y."/>
            <person name="Uchiyama I."/>
            <person name="Ito T."/>
            <person name="Fujiyama A."/>
            <person name="Inagaki F."/>
            <person name="Takami H."/>
        </authorList>
    </citation>
    <scope>NUCLEOTIDE SEQUENCE</scope>
    <source>
        <strain evidence="8">Expedition CK06-06</strain>
    </source>
</reference>
<comment type="subunit">
    <text evidence="3">Homodimer.</text>
</comment>
<dbReference type="InterPro" id="IPR028366">
    <property type="entry name" value="PhoU"/>
</dbReference>
<organism evidence="8">
    <name type="scientific">marine sediment metagenome</name>
    <dbReference type="NCBI Taxonomy" id="412755"/>
    <lineage>
        <taxon>unclassified sequences</taxon>
        <taxon>metagenomes</taxon>
        <taxon>ecological metagenomes</taxon>
    </lineage>
</organism>
<sequence>RETLDRQINHLYDEVLVMGSMVEEAVTDSVEALQKRDIEAARRIYVGDQLINEKRYEIETQCLTTIATQQPMATDLRIMAAIMEIITELERIGDYAKGIARINMLMSDEPLVKPLIDIPRMAELGLDMLKRALEAFVNQDAESARKIPKEDDIVDALYNQVYLELLTYMIADPGTIDRSNFLIWVAHNLERMSDRVTNICERIVFVATGEILELDISDDEMRDKFYEKITE</sequence>
<dbReference type="PANTHER" id="PTHR42930">
    <property type="entry name" value="PHOSPHATE-SPECIFIC TRANSPORT SYSTEM ACCESSORY PROTEIN PHOU"/>
    <property type="match status" value="1"/>
</dbReference>
<dbReference type="AlphaFoldDB" id="X0SVV6"/>
<gene>
    <name evidence="8" type="ORF">S01H1_18286</name>
</gene>
<keyword evidence="6" id="KW-0592">Phosphate transport</keyword>
<evidence type="ECO:0000256" key="6">
    <source>
        <dbReference type="ARBA" id="ARBA00022592"/>
    </source>
</evidence>
<feature type="non-terminal residue" evidence="8">
    <location>
        <position position="1"/>
    </location>
</feature>
<dbReference type="PANTHER" id="PTHR42930:SF3">
    <property type="entry name" value="PHOSPHATE-SPECIFIC TRANSPORT SYSTEM ACCESSORY PROTEIN PHOU"/>
    <property type="match status" value="1"/>
</dbReference>
<evidence type="ECO:0000256" key="3">
    <source>
        <dbReference type="ARBA" id="ARBA00011738"/>
    </source>
</evidence>
<dbReference type="InterPro" id="IPR038078">
    <property type="entry name" value="PhoU-like_sf"/>
</dbReference>
<keyword evidence="5" id="KW-0963">Cytoplasm</keyword>
<dbReference type="GO" id="GO:0006817">
    <property type="term" value="P:phosphate ion transport"/>
    <property type="evidence" value="ECO:0007669"/>
    <property type="project" value="UniProtKB-KW"/>
</dbReference>
<comment type="similarity">
    <text evidence="2">Belongs to the PhoU family.</text>
</comment>
<name>X0SVV6_9ZZZZ</name>
<evidence type="ECO:0000256" key="1">
    <source>
        <dbReference type="ARBA" id="ARBA00004496"/>
    </source>
</evidence>
<proteinExistence type="inferred from homology"/>
<comment type="caution">
    <text evidence="8">The sequence shown here is derived from an EMBL/GenBank/DDBJ whole genome shotgun (WGS) entry which is preliminary data.</text>
</comment>